<dbReference type="OrthoDB" id="9803101at2"/>
<dbReference type="CDD" id="cd06150">
    <property type="entry name" value="YjgF_YER057c_UK114_like_2"/>
    <property type="match status" value="1"/>
</dbReference>
<dbReference type="Pfam" id="PF01042">
    <property type="entry name" value="Ribonuc_L-PSP"/>
    <property type="match status" value="1"/>
</dbReference>
<dbReference type="AlphaFoldDB" id="A0A317DWT9"/>
<comment type="caution">
    <text evidence="2">The sequence shown here is derived from an EMBL/GenBank/DDBJ whole genome shotgun (WGS) entry which is preliminary data.</text>
</comment>
<dbReference type="PANTHER" id="PTHR47328">
    <property type="match status" value="1"/>
</dbReference>
<dbReference type="PROSITE" id="PS01094">
    <property type="entry name" value="UPF0076"/>
    <property type="match status" value="1"/>
</dbReference>
<dbReference type="SUPFAM" id="SSF55298">
    <property type="entry name" value="YjgF-like"/>
    <property type="match status" value="1"/>
</dbReference>
<comment type="similarity">
    <text evidence="1">Belongs to the RutC family.</text>
</comment>
<evidence type="ECO:0000313" key="3">
    <source>
        <dbReference type="Proteomes" id="UP000246077"/>
    </source>
</evidence>
<dbReference type="RefSeq" id="WP_109922588.1">
    <property type="nucleotide sequence ID" value="NZ_QGLF01000005.1"/>
</dbReference>
<dbReference type="Gene3D" id="3.30.1330.40">
    <property type="entry name" value="RutC-like"/>
    <property type="match status" value="1"/>
</dbReference>
<name>A0A317DWT9_9PROT</name>
<accession>A0A317DWT9</accession>
<dbReference type="InterPro" id="IPR019897">
    <property type="entry name" value="RidA_CS"/>
</dbReference>
<reference evidence="3" key="1">
    <citation type="submission" date="2018-05" db="EMBL/GenBank/DDBJ databases">
        <title>Zavarzinia sp. HR-AS.</title>
        <authorList>
            <person name="Lee Y."/>
            <person name="Jeon C.O."/>
        </authorList>
    </citation>
    <scope>NUCLEOTIDE SEQUENCE [LARGE SCALE GENOMIC DNA]</scope>
    <source>
        <strain evidence="3">DSM 1231</strain>
    </source>
</reference>
<organism evidence="2 3">
    <name type="scientific">Zavarzinia compransoris</name>
    <dbReference type="NCBI Taxonomy" id="1264899"/>
    <lineage>
        <taxon>Bacteria</taxon>
        <taxon>Pseudomonadati</taxon>
        <taxon>Pseudomonadota</taxon>
        <taxon>Alphaproteobacteria</taxon>
        <taxon>Rhodospirillales</taxon>
        <taxon>Zavarziniaceae</taxon>
        <taxon>Zavarzinia</taxon>
    </lineage>
</organism>
<sequence length="116" mass="12487">MSIERFDAGPRMSQAVAYGNLVYLAGQVAETRHGQSVTEQTREILAQIDALLARAGTDKTKILSANIYLADIATFGELNAVWEGWVVPGQTPARATIEAKLAAPQYTVEIQVVAAK</sequence>
<dbReference type="InterPro" id="IPR035959">
    <property type="entry name" value="RutC-like_sf"/>
</dbReference>
<evidence type="ECO:0008006" key="4">
    <source>
        <dbReference type="Google" id="ProtNLM"/>
    </source>
</evidence>
<dbReference type="Proteomes" id="UP000246077">
    <property type="component" value="Unassembled WGS sequence"/>
</dbReference>
<dbReference type="InterPro" id="IPR035709">
    <property type="entry name" value="YoaB-like"/>
</dbReference>
<dbReference type="PANTHER" id="PTHR47328:SF1">
    <property type="entry name" value="RUTC FAMILY PROTEIN YOAB"/>
    <property type="match status" value="1"/>
</dbReference>
<protein>
    <recommendedName>
        <fullName evidence="4">RidA family protein</fullName>
    </recommendedName>
</protein>
<evidence type="ECO:0000313" key="2">
    <source>
        <dbReference type="EMBL" id="PWR18902.1"/>
    </source>
</evidence>
<dbReference type="EMBL" id="QGLF01000005">
    <property type="protein sequence ID" value="PWR18902.1"/>
    <property type="molecule type" value="Genomic_DNA"/>
</dbReference>
<proteinExistence type="inferred from homology"/>
<dbReference type="InterPro" id="IPR006175">
    <property type="entry name" value="YjgF/YER057c/UK114"/>
</dbReference>
<evidence type="ECO:0000256" key="1">
    <source>
        <dbReference type="ARBA" id="ARBA00010552"/>
    </source>
</evidence>
<gene>
    <name evidence="2" type="ORF">DKG75_18185</name>
</gene>
<keyword evidence="3" id="KW-1185">Reference proteome</keyword>